<dbReference type="InterPro" id="IPR000620">
    <property type="entry name" value="EamA_dom"/>
</dbReference>
<evidence type="ECO:0000313" key="7">
    <source>
        <dbReference type="EMBL" id="MBZ2208901.1"/>
    </source>
</evidence>
<keyword evidence="4 5" id="KW-0472">Membrane</keyword>
<gene>
    <name evidence="7" type="ORF">I4X03_016660</name>
</gene>
<evidence type="ECO:0000313" key="8">
    <source>
        <dbReference type="Proteomes" id="UP000809349"/>
    </source>
</evidence>
<evidence type="ECO:0000256" key="1">
    <source>
        <dbReference type="ARBA" id="ARBA00004141"/>
    </source>
</evidence>
<feature type="transmembrane region" description="Helical" evidence="5">
    <location>
        <begin position="176"/>
        <end position="195"/>
    </location>
</feature>
<dbReference type="EMBL" id="JAFBIL020000006">
    <property type="protein sequence ID" value="MBZ2208901.1"/>
    <property type="molecule type" value="Genomic_DNA"/>
</dbReference>
<feature type="domain" description="EamA" evidence="6">
    <location>
        <begin position="3"/>
        <end position="134"/>
    </location>
</feature>
<feature type="transmembrane region" description="Helical" evidence="5">
    <location>
        <begin position="64"/>
        <end position="80"/>
    </location>
</feature>
<proteinExistence type="predicted"/>
<accession>A0ABS7SSH8</accession>
<feature type="transmembrane region" description="Helical" evidence="5">
    <location>
        <begin position="237"/>
        <end position="260"/>
    </location>
</feature>
<feature type="transmembrane region" description="Helical" evidence="5">
    <location>
        <begin position="207"/>
        <end position="225"/>
    </location>
</feature>
<comment type="caution">
    <text evidence="7">The sequence shown here is derived from an EMBL/GenBank/DDBJ whole genome shotgun (WGS) entry which is preliminary data.</text>
</comment>
<evidence type="ECO:0000256" key="4">
    <source>
        <dbReference type="ARBA" id="ARBA00023136"/>
    </source>
</evidence>
<dbReference type="InterPro" id="IPR037185">
    <property type="entry name" value="EmrE-like"/>
</dbReference>
<dbReference type="PANTHER" id="PTHR22911">
    <property type="entry name" value="ACYL-MALONYL CONDENSING ENZYME-RELATED"/>
    <property type="match status" value="1"/>
</dbReference>
<feature type="transmembrane region" description="Helical" evidence="5">
    <location>
        <begin position="266"/>
        <end position="285"/>
    </location>
</feature>
<dbReference type="Proteomes" id="UP000809349">
    <property type="component" value="Unassembled WGS sequence"/>
</dbReference>
<dbReference type="RefSeq" id="WP_223469373.1">
    <property type="nucleotide sequence ID" value="NZ_JAFBIL020000006.1"/>
</dbReference>
<evidence type="ECO:0000256" key="3">
    <source>
        <dbReference type="ARBA" id="ARBA00022989"/>
    </source>
</evidence>
<protein>
    <submittedName>
        <fullName evidence="7">DMT family transporter</fullName>
    </submittedName>
</protein>
<organism evidence="7 8">
    <name type="scientific">Massilia soli</name>
    <dbReference type="NCBI Taxonomy" id="2792854"/>
    <lineage>
        <taxon>Bacteria</taxon>
        <taxon>Pseudomonadati</taxon>
        <taxon>Pseudomonadota</taxon>
        <taxon>Betaproteobacteria</taxon>
        <taxon>Burkholderiales</taxon>
        <taxon>Oxalobacteraceae</taxon>
        <taxon>Telluria group</taxon>
        <taxon>Massilia</taxon>
    </lineage>
</organism>
<name>A0ABS7SSH8_9BURK</name>
<dbReference type="SUPFAM" id="SSF103481">
    <property type="entry name" value="Multidrug resistance efflux transporter EmrE"/>
    <property type="match status" value="2"/>
</dbReference>
<keyword evidence="8" id="KW-1185">Reference proteome</keyword>
<feature type="transmembrane region" description="Helical" evidence="5">
    <location>
        <begin position="86"/>
        <end position="106"/>
    </location>
</feature>
<keyword evidence="2 5" id="KW-0812">Transmembrane</keyword>
<evidence type="ECO:0000256" key="2">
    <source>
        <dbReference type="ARBA" id="ARBA00022692"/>
    </source>
</evidence>
<feature type="transmembrane region" description="Helical" evidence="5">
    <location>
        <begin position="144"/>
        <end position="164"/>
    </location>
</feature>
<feature type="transmembrane region" description="Helical" evidence="5">
    <location>
        <begin position="33"/>
        <end position="52"/>
    </location>
</feature>
<reference evidence="7 8" key="1">
    <citation type="submission" date="2021-08" db="EMBL/GenBank/DDBJ databases">
        <title>Massilia sp. R798.</title>
        <authorList>
            <person name="Baek J.H."/>
            <person name="Jung H.S."/>
            <person name="Kim K.R."/>
            <person name="Jeon C.O."/>
        </authorList>
    </citation>
    <scope>NUCLEOTIDE SEQUENCE [LARGE SCALE GENOMIC DNA]</scope>
    <source>
        <strain evidence="7 8">R798</strain>
    </source>
</reference>
<dbReference type="Pfam" id="PF00892">
    <property type="entry name" value="EamA"/>
    <property type="match status" value="1"/>
</dbReference>
<evidence type="ECO:0000259" key="6">
    <source>
        <dbReference type="Pfam" id="PF00892"/>
    </source>
</evidence>
<dbReference type="PANTHER" id="PTHR22911:SF6">
    <property type="entry name" value="SOLUTE CARRIER FAMILY 35 MEMBER G1"/>
    <property type="match status" value="1"/>
</dbReference>
<feature type="transmembrane region" description="Helical" evidence="5">
    <location>
        <begin position="118"/>
        <end position="138"/>
    </location>
</feature>
<keyword evidence="3 5" id="KW-1133">Transmembrane helix</keyword>
<sequence length="305" mass="33173">MASLWMLLASFSFAAMGAAVKLASELYSTSEIVMYRGMVGTIMLLLLVRHQGGTFRTALPKEHLWRGFVGVISLWLWFYAIGELPLATAVTLNYLAPIWIALYLALMGWLRGKHHVEWPMLLAVSASFVGVVLALQPAVESEAWLGATVAIASSLLSAMAYMQVRRLGKMGEPEYRVVFYFSLITVVFGLVGTLAPSQGGEPSLHAHSWYSAGLLVAVGFCATIAQMAMTRAYRVGNVLVVANLQYTGIIFSSLWGMALWGDVFDWHVWLGMGVILVSGVAATFYNTRSTPPAGAVRTDPIASEL</sequence>
<evidence type="ECO:0000256" key="5">
    <source>
        <dbReference type="SAM" id="Phobius"/>
    </source>
</evidence>
<comment type="subcellular location">
    <subcellularLocation>
        <location evidence="1">Membrane</location>
        <topology evidence="1">Multi-pass membrane protein</topology>
    </subcellularLocation>
</comment>